<proteinExistence type="predicted"/>
<keyword evidence="2" id="KW-1185">Reference proteome</keyword>
<protein>
    <submittedName>
        <fullName evidence="1">Uncharacterized protein</fullName>
    </submittedName>
</protein>
<comment type="caution">
    <text evidence="1">The sequence shown here is derived from an EMBL/GenBank/DDBJ whole genome shotgun (WGS) entry which is preliminary data.</text>
</comment>
<dbReference type="EMBL" id="JASBWR010000086">
    <property type="protein sequence ID" value="KAJ9097439.1"/>
    <property type="molecule type" value="Genomic_DNA"/>
</dbReference>
<sequence>MQVFETFGAFLYRQDLLYPRTGMSTSTAATTAKAYITPVWTRTFKRCRARQSPSPATTSTLRLFQSAATLSTAANPAEQSRSISGVAVQSVAPETESSEPFVEGSAGSSEDQQRQWGYKRNLDVETSDAPAASVISKPAFPLYRPEPFVSPSYETPEIAIPSSRAELKKAVEQLEQETKTLEAHAAHAEKLKVTNEATADLPPYTEADLEEFYRSVMTSAAASVHSRAGLLAAPQTSSTVLLGPGEENDSEPRRKIISQRERREILEGLERRLTFSHGEELASSRGKAKDYATALVDDSTGSVVPETPHGVPATTESRPIGPRRREDRKRVLGLIQSLTPAPAEKPPARATAENNEIPNDKALPTTTPTIQTGLISRSEFLALFDECIQSRDLSTAVQVLDSMRDHGLTVPIVETTSLLEAYAKKGDSAGIAELLEKEERLGRPPTRAQLATMVQAHLCAGQKHQAVRLLHDLEARQLTLPQSAYRSVIDTLLAPSPTMKQADKALAWDLFTHMRLVAHPVPSIELYNTMIRACADSKDPQPELALDMFTQMVQENQQTPTADTYNMMIRALAKVKKYYFESFRLLRQMLEIHQAALQAGLAPGQVETGYEPTVVTFNALLEGTKRVGDLGRARWILAEMAKIGTFVGEGQDTRMLANEETLVNVFHTYAAFRPLIGRADLKVTGSQVHEQEMMPLPDGNASAEQPESTQATSLPLHDEAVDNEEPPQHLPRPMSLLDIGSPDFVPPYQPQTSYEAFTEASQLFDLAVFNIISQEGVFRQAHLTPRLINAYLSVALAHAPLDKALHMQLDIWHDQRILGLEQNLRPNGWTYLFALERCAAAKNKTEKRFLTENDVVEQLWQGYEQWYSKEVIVANRIKESAAKRSQTILAQEEVDKYRLNVGLGPREVERCWVAVIAALALIENTSRALQLLGEFRDRFPPDAIISAYSPSPQFANKIRFSPSQRILEDDVPPHILFHDVERLHHRFIRDGNLQGVGKIKWTTLGYQLALEKRKNLRLREKKVRTPSKTSTRHKAPPFSLTADITKQPLM</sequence>
<evidence type="ECO:0000313" key="1">
    <source>
        <dbReference type="EMBL" id="KAJ9097439.1"/>
    </source>
</evidence>
<reference evidence="1" key="1">
    <citation type="submission" date="2023-04" db="EMBL/GenBank/DDBJ databases">
        <title>Draft Genome sequencing of Naganishia species isolated from polar environments using Oxford Nanopore Technology.</title>
        <authorList>
            <person name="Leo P."/>
            <person name="Venkateswaran K."/>
        </authorList>
    </citation>
    <scope>NUCLEOTIDE SEQUENCE</scope>
    <source>
        <strain evidence="1">MNA-CCFEE 5261</strain>
    </source>
</reference>
<dbReference type="Proteomes" id="UP001241377">
    <property type="component" value="Unassembled WGS sequence"/>
</dbReference>
<name>A0ACC2VEN3_9TREE</name>
<organism evidence="1 2">
    <name type="scientific">Naganishia cerealis</name>
    <dbReference type="NCBI Taxonomy" id="610337"/>
    <lineage>
        <taxon>Eukaryota</taxon>
        <taxon>Fungi</taxon>
        <taxon>Dikarya</taxon>
        <taxon>Basidiomycota</taxon>
        <taxon>Agaricomycotina</taxon>
        <taxon>Tremellomycetes</taxon>
        <taxon>Filobasidiales</taxon>
        <taxon>Filobasidiaceae</taxon>
        <taxon>Naganishia</taxon>
    </lineage>
</organism>
<accession>A0ACC2VEN3</accession>
<gene>
    <name evidence="1" type="ORF">QFC19_006809</name>
</gene>
<evidence type="ECO:0000313" key="2">
    <source>
        <dbReference type="Proteomes" id="UP001241377"/>
    </source>
</evidence>